<evidence type="ECO:0000313" key="2">
    <source>
        <dbReference type="EMBL" id="AGR64962.1"/>
    </source>
</evidence>
<feature type="transmembrane region" description="Helical" evidence="1">
    <location>
        <begin position="15"/>
        <end position="32"/>
    </location>
</feature>
<dbReference type="HOGENOM" id="CLU_3382492_0_0_9"/>
<keyword evidence="1" id="KW-1133">Transmembrane helix</keyword>
<dbReference type="EMBL" id="CP006603">
    <property type="protein sequence ID" value="AGR64962.1"/>
    <property type="molecule type" value="Genomic_DNA"/>
</dbReference>
<evidence type="ECO:0000313" key="3">
    <source>
        <dbReference type="Proteomes" id="UP000015085"/>
    </source>
</evidence>
<organism evidence="2 3">
    <name type="scientific">Limosilactobacillus reuteri TD1</name>
    <dbReference type="NCBI Taxonomy" id="1358027"/>
    <lineage>
        <taxon>Bacteria</taxon>
        <taxon>Bacillati</taxon>
        <taxon>Bacillota</taxon>
        <taxon>Bacilli</taxon>
        <taxon>Lactobacillales</taxon>
        <taxon>Lactobacillaceae</taxon>
        <taxon>Limosilactobacillus</taxon>
    </lineage>
</organism>
<reference evidence="2 3" key="1">
    <citation type="journal article" date="2014" name="Genome Announc.">
        <title>Complete Genome Sequences of Lactobacillus johnsonii Strain N6.2 and Lactobacillus reuteri Strain TD1.</title>
        <authorList>
            <person name="Leonard M.T."/>
            <person name="Valladares R.B."/>
            <person name="Ardissone A."/>
            <person name="Gonzalez C.F."/>
            <person name="Lorca G.L."/>
            <person name="Triplett E.W."/>
        </authorList>
    </citation>
    <scope>NUCLEOTIDE SEQUENCE [LARGE SCALE GENOMIC DNA]</scope>
    <source>
        <strain evidence="2 3">TD1</strain>
    </source>
</reference>
<protein>
    <submittedName>
        <fullName evidence="2">Uncharacterized protein</fullName>
    </submittedName>
</protein>
<keyword evidence="1" id="KW-0812">Transmembrane</keyword>
<evidence type="ECO:0000256" key="1">
    <source>
        <dbReference type="SAM" id="Phobius"/>
    </source>
</evidence>
<gene>
    <name evidence="2" type="ORF">N134_00500</name>
</gene>
<dbReference type="KEGG" id="lrr:N134_00500"/>
<accession>S5NXI6</accession>
<dbReference type="Proteomes" id="UP000015085">
    <property type="component" value="Chromosome"/>
</dbReference>
<keyword evidence="1" id="KW-0472">Membrane</keyword>
<sequence>MTNISFIKVNKKENIILLSLLKADIITMVVAFY</sequence>
<dbReference type="AlphaFoldDB" id="S5NXI6"/>
<name>S5NXI6_LIMRT</name>
<proteinExistence type="predicted"/>